<accession>A0A5C6EIC7</accession>
<dbReference type="Gene3D" id="3.30.700.10">
    <property type="entry name" value="Glycoprotein, Type 4 Pilin"/>
    <property type="match status" value="1"/>
</dbReference>
<name>A0A5C6EIC7_9BACT</name>
<dbReference type="InterPro" id="IPR011453">
    <property type="entry name" value="DUF1559"/>
</dbReference>
<feature type="region of interest" description="Disordered" evidence="1">
    <location>
        <begin position="1"/>
        <end position="25"/>
    </location>
</feature>
<dbReference type="AlphaFoldDB" id="A0A5C6EIC7"/>
<sequence length="388" mass="42346">MRNLMGMATRRARPQQRHGTSERSVTAHRPAFTLVELLVVIAIIGVLVGLLLPAVQAAREAARRMQCQNNMKQLGLAMHNHMATHGAFPPGSVNYDEPGNRFKTGGWQHGQNEMGWTWLPMLFPFIEQPGLWEKVEICEDDRADDHTSNPCDHCESMESNDYFGRDQLGSFISCPSAPTPTSQFTDGSYGLESLAKGCNYAASWGSGNMLSWESSETRGAFGTYYVDQDKIINPGSGGSAVSAGDRFQQRQGMKSRDFLDGLSNTIAISEIVASDLSGGSPKSDIRGVWMSPAMGASIFSTFLSPNSKEKDTLAACDETIVGIKTPYMECLQERDTPDVYAASRSHHVGGVSTLMADGSVRFVTDSVDNLNIWRPMGTAQNSEVVIQE</sequence>
<evidence type="ECO:0000259" key="2">
    <source>
        <dbReference type="Pfam" id="PF07596"/>
    </source>
</evidence>
<proteinExistence type="predicted"/>
<dbReference type="Proteomes" id="UP000317977">
    <property type="component" value="Unassembled WGS sequence"/>
</dbReference>
<protein>
    <recommendedName>
        <fullName evidence="2">DUF1559 domain-containing protein</fullName>
    </recommendedName>
</protein>
<dbReference type="PANTHER" id="PTHR30093">
    <property type="entry name" value="GENERAL SECRETION PATHWAY PROTEIN G"/>
    <property type="match status" value="1"/>
</dbReference>
<comment type="caution">
    <text evidence="3">The sequence shown here is derived from an EMBL/GenBank/DDBJ whole genome shotgun (WGS) entry which is preliminary data.</text>
</comment>
<evidence type="ECO:0000256" key="1">
    <source>
        <dbReference type="SAM" id="MobiDB-lite"/>
    </source>
</evidence>
<gene>
    <name evidence="3" type="ORF">Poly59_50510</name>
</gene>
<organism evidence="3 4">
    <name type="scientific">Rubripirellula reticaptiva</name>
    <dbReference type="NCBI Taxonomy" id="2528013"/>
    <lineage>
        <taxon>Bacteria</taxon>
        <taxon>Pseudomonadati</taxon>
        <taxon>Planctomycetota</taxon>
        <taxon>Planctomycetia</taxon>
        <taxon>Pirellulales</taxon>
        <taxon>Pirellulaceae</taxon>
        <taxon>Rubripirellula</taxon>
    </lineage>
</organism>
<dbReference type="InterPro" id="IPR045584">
    <property type="entry name" value="Pilin-like"/>
</dbReference>
<dbReference type="EMBL" id="SJPX01000005">
    <property type="protein sequence ID" value="TWU48205.1"/>
    <property type="molecule type" value="Genomic_DNA"/>
</dbReference>
<dbReference type="InterPro" id="IPR012902">
    <property type="entry name" value="N_methyl_site"/>
</dbReference>
<feature type="domain" description="DUF1559" evidence="2">
    <location>
        <begin position="56"/>
        <end position="369"/>
    </location>
</feature>
<dbReference type="NCBIfam" id="TIGR04294">
    <property type="entry name" value="pre_pil_HX9DG"/>
    <property type="match status" value="1"/>
</dbReference>
<dbReference type="Pfam" id="PF07963">
    <property type="entry name" value="N_methyl"/>
    <property type="match status" value="1"/>
</dbReference>
<dbReference type="SUPFAM" id="SSF54523">
    <property type="entry name" value="Pili subunits"/>
    <property type="match status" value="1"/>
</dbReference>
<dbReference type="PANTHER" id="PTHR30093:SF2">
    <property type="entry name" value="TYPE II SECRETION SYSTEM PROTEIN H"/>
    <property type="match status" value="1"/>
</dbReference>
<keyword evidence="4" id="KW-1185">Reference proteome</keyword>
<dbReference type="Pfam" id="PF07596">
    <property type="entry name" value="SBP_bac_10"/>
    <property type="match status" value="1"/>
</dbReference>
<reference evidence="3 4" key="1">
    <citation type="submission" date="2019-02" db="EMBL/GenBank/DDBJ databases">
        <title>Deep-cultivation of Planctomycetes and their phenomic and genomic characterization uncovers novel biology.</title>
        <authorList>
            <person name="Wiegand S."/>
            <person name="Jogler M."/>
            <person name="Boedeker C."/>
            <person name="Pinto D."/>
            <person name="Vollmers J."/>
            <person name="Rivas-Marin E."/>
            <person name="Kohn T."/>
            <person name="Peeters S.H."/>
            <person name="Heuer A."/>
            <person name="Rast P."/>
            <person name="Oberbeckmann S."/>
            <person name="Bunk B."/>
            <person name="Jeske O."/>
            <person name="Meyerdierks A."/>
            <person name="Storesund J.E."/>
            <person name="Kallscheuer N."/>
            <person name="Luecker S."/>
            <person name="Lage O.M."/>
            <person name="Pohl T."/>
            <person name="Merkel B.J."/>
            <person name="Hornburger P."/>
            <person name="Mueller R.-W."/>
            <person name="Bruemmer F."/>
            <person name="Labrenz M."/>
            <person name="Spormann A.M."/>
            <person name="Op Den Camp H."/>
            <person name="Overmann J."/>
            <person name="Amann R."/>
            <person name="Jetten M.S.M."/>
            <person name="Mascher T."/>
            <person name="Medema M.H."/>
            <person name="Devos D.P."/>
            <person name="Kaster A.-K."/>
            <person name="Ovreas L."/>
            <person name="Rohde M."/>
            <person name="Galperin M.Y."/>
            <person name="Jogler C."/>
        </authorList>
    </citation>
    <scope>NUCLEOTIDE SEQUENCE [LARGE SCALE GENOMIC DNA]</scope>
    <source>
        <strain evidence="3 4">Poly59</strain>
    </source>
</reference>
<evidence type="ECO:0000313" key="4">
    <source>
        <dbReference type="Proteomes" id="UP000317977"/>
    </source>
</evidence>
<evidence type="ECO:0000313" key="3">
    <source>
        <dbReference type="EMBL" id="TWU48205.1"/>
    </source>
</evidence>
<dbReference type="NCBIfam" id="TIGR02532">
    <property type="entry name" value="IV_pilin_GFxxxE"/>
    <property type="match status" value="1"/>
</dbReference>
<dbReference type="InterPro" id="IPR027558">
    <property type="entry name" value="Pre_pil_HX9DG_C"/>
</dbReference>